<feature type="domain" description="BHLH" evidence="9">
    <location>
        <begin position="348"/>
        <end position="399"/>
    </location>
</feature>
<evidence type="ECO:0000313" key="10">
    <source>
        <dbReference type="EMBL" id="CDW99169.1"/>
    </source>
</evidence>
<dbReference type="PROSITE" id="PS50888">
    <property type="entry name" value="BHLH"/>
    <property type="match status" value="1"/>
</dbReference>
<dbReference type="GO" id="GO:0030327">
    <property type="term" value="P:prenylated protein catabolic process"/>
    <property type="evidence" value="ECO:0007669"/>
    <property type="project" value="TreeGrafter"/>
</dbReference>
<feature type="compositionally biased region" description="Basic and acidic residues" evidence="8">
    <location>
        <begin position="192"/>
        <end position="220"/>
    </location>
</feature>
<dbReference type="Pfam" id="PF00010">
    <property type="entry name" value="HLH"/>
    <property type="match status" value="1"/>
</dbReference>
<keyword evidence="11" id="KW-1185">Reference proteome</keyword>
<dbReference type="InterPro" id="IPR017046">
    <property type="entry name" value="Prenylcysteine_Oxase1"/>
</dbReference>
<feature type="compositionally biased region" description="Low complexity" evidence="8">
    <location>
        <begin position="517"/>
        <end position="526"/>
    </location>
</feature>
<evidence type="ECO:0000256" key="8">
    <source>
        <dbReference type="SAM" id="MobiDB-lite"/>
    </source>
</evidence>
<feature type="compositionally biased region" description="Basic and acidic residues" evidence="8">
    <location>
        <begin position="401"/>
        <end position="411"/>
    </location>
</feature>
<name>A0A0F7SC62_9BASI</name>
<protein>
    <recommendedName>
        <fullName evidence="9">BHLH domain-containing protein</fullName>
    </recommendedName>
</protein>
<feature type="compositionally biased region" description="Basic and acidic residues" evidence="8">
    <location>
        <begin position="540"/>
        <end position="567"/>
    </location>
</feature>
<feature type="compositionally biased region" description="Basic and acidic residues" evidence="8">
    <location>
        <begin position="123"/>
        <end position="137"/>
    </location>
</feature>
<dbReference type="Pfam" id="PF13450">
    <property type="entry name" value="NAD_binding_8"/>
    <property type="match status" value="1"/>
</dbReference>
<evidence type="ECO:0000256" key="1">
    <source>
        <dbReference type="ARBA" id="ARBA00001974"/>
    </source>
</evidence>
<feature type="region of interest" description="Disordered" evidence="8">
    <location>
        <begin position="1042"/>
        <end position="1082"/>
    </location>
</feature>
<evidence type="ECO:0000256" key="3">
    <source>
        <dbReference type="ARBA" id="ARBA00022630"/>
    </source>
</evidence>
<evidence type="ECO:0000313" key="11">
    <source>
        <dbReference type="Proteomes" id="UP000242770"/>
    </source>
</evidence>
<dbReference type="EMBL" id="CCFA01004274">
    <property type="protein sequence ID" value="CDW99169.1"/>
    <property type="molecule type" value="Genomic_DNA"/>
</dbReference>
<feature type="compositionally biased region" description="Low complexity" evidence="8">
    <location>
        <begin position="447"/>
        <end position="466"/>
    </location>
</feature>
<gene>
    <name evidence="10" type="primary">SSCI71020.1</name>
</gene>
<keyword evidence="3" id="KW-0285">Flavoprotein</keyword>
<comment type="cofactor">
    <cofactor evidence="1">
        <name>FAD</name>
        <dbReference type="ChEBI" id="CHEBI:57692"/>
    </cofactor>
</comment>
<keyword evidence="7" id="KW-0325">Glycoprotein</keyword>
<dbReference type="InterPro" id="IPR036188">
    <property type="entry name" value="FAD/NAD-bd_sf"/>
</dbReference>
<dbReference type="PANTHER" id="PTHR15944">
    <property type="entry name" value="FARNESYLCYSTEINE LYASE"/>
    <property type="match status" value="1"/>
</dbReference>
<sequence>MFPHRASEGDRNTLPPISTLPSHEADAARAESHARDTAATPRFPLRTDEPRRERLPRAALEHRQTPPSGLLARPPQQREMAPYPHPADDAYGPAHSSKMTHHGPPPPPFHRDLEHGTPPTDEAAWRSSDRPDPRFGAKDAYSPRMPPAPYASRDDARPAPWQRLSEDPHRPRMPAPPVAMRDDGPWRPGAPSRDRPDLHPDAFAHERPREEERRRGERPPRHMYPYENGAPGFAGVPPYPHDARNVARPLEADPAEESRRLRRRATSSLMEEEQMPRRYPPPGARPYRPGTYSPPESRSQSAAPNQPPSRPGMMAGMEPPRPASTLGVMPSAAAAPAASATTNAVNANRRVAHLLSEQKRRESINTGFEDLRQAIPACRDGQDSKATILKRALEYIRELESVVERQHRPPLEGHVFGGYSNRSPPDDKDDVRRFGRPGGDEDRRGASSGRQMTGGSSSSGSGSDAGNAPRIGGLPSNAYASTPYATSPSPASASAPHRMREYRPYSSPHLSPPNVDAAQAEANACAVNGSDDVRGPTAKRWAEDSDEDQRSSSRRRVSDGDKDDVRRSPAAGPSYLIARPPGTHSRSPLLRSPKMDHPPPVVSAAMVRSSLLYQLGLLLAALHQVAPTSSGDTQLTASNDEVLWTPANRKASYVEAQQQQEQQEATQGQTHKVAIIGAGPTGTSAAYFLRHAQDRLSSANSSNKIEVTIYERETRIGGRTAVVYPYDDESKVPVELGASIFADVNLNLRRAVKQFQLETGAHTGLSGQMGIWDGQQFLFEGDQSSWWTSAKFFLRYGYSAITTEGIVKKQLSYFAGLYSPRFLHSRSSRGGKDGGTVSGYPWSTVEDLAAAVNATSLVETTGMQFFKDRRVSELFIEEMVEAATRVNYAQDTDKIHGFGALVSLAASGATGVKQGNYRIFEEFARRSGARVLTGVEGQVTGIVRFDSVVQKRRSQFALGDEQGEKQKQTQWYIGTKSGEGELYDAVIIATPWHNADITLLNTPQRVKSKPYVNLHVTLLTTSRASPRPEYFGLGEQDVVPTTILTSSESVRRASSKKKTPSPEPPADGDDQQPPPAATSSADVKKPNLEFFSLNYLRSVEPPSSSLSGKTEYVVKIFSPTAIPDSLLTRLFGDFSWVKRHTWDSYPYLTPTSRFPRIQVDDNLFYPNAMESLVSTMETSTVSAKNTVGLLLKQWYGDEFVNGRDCDWDGKVKEPVENGNWAGWGCDSG</sequence>
<dbReference type="InterPro" id="IPR010795">
    <property type="entry name" value="Prenylcys_lyase"/>
</dbReference>
<feature type="compositionally biased region" description="Polar residues" evidence="8">
    <location>
        <begin position="294"/>
        <end position="304"/>
    </location>
</feature>
<feature type="region of interest" description="Disordered" evidence="8">
    <location>
        <begin position="1"/>
        <end position="327"/>
    </location>
</feature>
<dbReference type="InterPro" id="IPR011598">
    <property type="entry name" value="bHLH_dom"/>
</dbReference>
<feature type="compositionally biased region" description="Low complexity" evidence="8">
    <location>
        <begin position="478"/>
        <end position="496"/>
    </location>
</feature>
<feature type="region of interest" description="Disordered" evidence="8">
    <location>
        <begin position="401"/>
        <end position="597"/>
    </location>
</feature>
<dbReference type="GO" id="GO:0046983">
    <property type="term" value="F:protein dimerization activity"/>
    <property type="evidence" value="ECO:0007669"/>
    <property type="project" value="InterPro"/>
</dbReference>
<dbReference type="SMART" id="SM00353">
    <property type="entry name" value="HLH"/>
    <property type="match status" value="1"/>
</dbReference>
<dbReference type="Gene3D" id="3.50.50.60">
    <property type="entry name" value="FAD/NAD(P)-binding domain"/>
    <property type="match status" value="1"/>
</dbReference>
<dbReference type="Pfam" id="PF07156">
    <property type="entry name" value="Prenylcys_lyase"/>
    <property type="match status" value="1"/>
</dbReference>
<evidence type="ECO:0000256" key="7">
    <source>
        <dbReference type="ARBA" id="ARBA00023180"/>
    </source>
</evidence>
<dbReference type="CDD" id="cd11405">
    <property type="entry name" value="bHLHzip_MLXIP_like"/>
    <property type="match status" value="1"/>
</dbReference>
<feature type="compositionally biased region" description="Basic and acidic residues" evidence="8">
    <location>
        <begin position="23"/>
        <end position="36"/>
    </location>
</feature>
<dbReference type="GO" id="GO:0001735">
    <property type="term" value="F:prenylcysteine oxidase activity"/>
    <property type="evidence" value="ECO:0007669"/>
    <property type="project" value="InterPro"/>
</dbReference>
<dbReference type="Proteomes" id="UP000242770">
    <property type="component" value="Unassembled WGS sequence"/>
</dbReference>
<evidence type="ECO:0000256" key="2">
    <source>
        <dbReference type="ARBA" id="ARBA00009967"/>
    </source>
</evidence>
<dbReference type="STRING" id="49012.A0A0F7SC62"/>
<dbReference type="PANTHER" id="PTHR15944:SF0">
    <property type="entry name" value="PRENYLCYSTEINE LYASE DOMAIN-CONTAINING PROTEIN"/>
    <property type="match status" value="1"/>
</dbReference>
<dbReference type="Gene3D" id="4.10.280.10">
    <property type="entry name" value="Helix-loop-helix DNA-binding domain"/>
    <property type="match status" value="1"/>
</dbReference>
<dbReference type="GO" id="GO:0030328">
    <property type="term" value="P:prenylcysteine catabolic process"/>
    <property type="evidence" value="ECO:0007669"/>
    <property type="project" value="InterPro"/>
</dbReference>
<dbReference type="AlphaFoldDB" id="A0A0F7SC62"/>
<evidence type="ECO:0000259" key="9">
    <source>
        <dbReference type="PROSITE" id="PS50888"/>
    </source>
</evidence>
<evidence type="ECO:0000256" key="6">
    <source>
        <dbReference type="ARBA" id="ARBA00023002"/>
    </source>
</evidence>
<reference evidence="11" key="1">
    <citation type="submission" date="2014-06" db="EMBL/GenBank/DDBJ databases">
        <authorList>
            <person name="Berkman P.J."/>
        </authorList>
    </citation>
    <scope>NUCLEOTIDE SEQUENCE [LARGE SCALE GENOMIC DNA]</scope>
</reference>
<dbReference type="SUPFAM" id="SSF51905">
    <property type="entry name" value="FAD/NAD(P)-binding domain"/>
    <property type="match status" value="1"/>
</dbReference>
<evidence type="ECO:0000256" key="4">
    <source>
        <dbReference type="ARBA" id="ARBA00022729"/>
    </source>
</evidence>
<dbReference type="SUPFAM" id="SSF47459">
    <property type="entry name" value="HLH, helix-loop-helix DNA-binding domain"/>
    <property type="match status" value="1"/>
</dbReference>
<feature type="compositionally biased region" description="Basic and acidic residues" evidence="8">
    <location>
        <begin position="424"/>
        <end position="445"/>
    </location>
</feature>
<keyword evidence="6" id="KW-0560">Oxidoreductase</keyword>
<dbReference type="InterPro" id="IPR036638">
    <property type="entry name" value="HLH_DNA-bd_sf"/>
</dbReference>
<accession>A0A0F7SC62</accession>
<keyword evidence="5" id="KW-0274">FAD</keyword>
<feature type="compositionally biased region" description="Basic and acidic residues" evidence="8">
    <location>
        <begin position="45"/>
        <end position="64"/>
    </location>
</feature>
<proteinExistence type="inferred from homology"/>
<organism evidence="10 11">
    <name type="scientific">Sporisorium scitamineum</name>
    <dbReference type="NCBI Taxonomy" id="49012"/>
    <lineage>
        <taxon>Eukaryota</taxon>
        <taxon>Fungi</taxon>
        <taxon>Dikarya</taxon>
        <taxon>Basidiomycota</taxon>
        <taxon>Ustilaginomycotina</taxon>
        <taxon>Ustilaginomycetes</taxon>
        <taxon>Ustilaginales</taxon>
        <taxon>Ustilaginaceae</taxon>
        <taxon>Sporisorium</taxon>
    </lineage>
</organism>
<comment type="similarity">
    <text evidence="2">Belongs to the prenylcysteine oxidase family.</text>
</comment>
<feature type="compositionally biased region" description="Basic and acidic residues" evidence="8">
    <location>
        <begin position="1"/>
        <end position="11"/>
    </location>
</feature>
<evidence type="ECO:0000256" key="5">
    <source>
        <dbReference type="ARBA" id="ARBA00022827"/>
    </source>
</evidence>
<keyword evidence="4" id="KW-0732">Signal</keyword>